<keyword evidence="1" id="KW-0677">Repeat</keyword>
<dbReference type="AlphaFoldDB" id="A0A6D2LFS6"/>
<evidence type="ECO:0000256" key="3">
    <source>
        <dbReference type="PROSITE-ProRule" id="PRU00023"/>
    </source>
</evidence>
<dbReference type="PROSITE" id="PS50297">
    <property type="entry name" value="ANK_REP_REGION"/>
    <property type="match status" value="3"/>
</dbReference>
<dbReference type="InterPro" id="IPR036770">
    <property type="entry name" value="Ankyrin_rpt-contain_sf"/>
</dbReference>
<name>A0A6D2LFS6_9BRAS</name>
<dbReference type="OrthoDB" id="194358at2759"/>
<feature type="repeat" description="ANK" evidence="3">
    <location>
        <begin position="237"/>
        <end position="269"/>
    </location>
</feature>
<reference evidence="4" key="1">
    <citation type="submission" date="2020-01" db="EMBL/GenBank/DDBJ databases">
        <authorList>
            <person name="Mishra B."/>
        </authorList>
    </citation>
    <scope>NUCLEOTIDE SEQUENCE [LARGE SCALE GENOMIC DNA]</scope>
</reference>
<dbReference type="Pfam" id="PF12796">
    <property type="entry name" value="Ank_2"/>
    <property type="match status" value="2"/>
</dbReference>
<feature type="repeat" description="ANK" evidence="3">
    <location>
        <begin position="103"/>
        <end position="135"/>
    </location>
</feature>
<evidence type="ECO:0000313" key="4">
    <source>
        <dbReference type="EMBL" id="CAA7059949.1"/>
    </source>
</evidence>
<keyword evidence="5" id="KW-1185">Reference proteome</keyword>
<dbReference type="PANTHER" id="PTHR24126">
    <property type="entry name" value="ANKYRIN REPEAT, PH AND SEC7 DOMAIN CONTAINING PROTEIN SECG-RELATED"/>
    <property type="match status" value="1"/>
</dbReference>
<organism evidence="4 5">
    <name type="scientific">Microthlaspi erraticum</name>
    <dbReference type="NCBI Taxonomy" id="1685480"/>
    <lineage>
        <taxon>Eukaryota</taxon>
        <taxon>Viridiplantae</taxon>
        <taxon>Streptophyta</taxon>
        <taxon>Embryophyta</taxon>
        <taxon>Tracheophyta</taxon>
        <taxon>Spermatophyta</taxon>
        <taxon>Magnoliopsida</taxon>
        <taxon>eudicotyledons</taxon>
        <taxon>Gunneridae</taxon>
        <taxon>Pentapetalae</taxon>
        <taxon>rosids</taxon>
        <taxon>malvids</taxon>
        <taxon>Brassicales</taxon>
        <taxon>Brassicaceae</taxon>
        <taxon>Coluteocarpeae</taxon>
        <taxon>Microthlaspi</taxon>
    </lineage>
</organism>
<comment type="caution">
    <text evidence="4">The sequence shown here is derived from an EMBL/GenBank/DDBJ whole genome shotgun (WGS) entry which is preliminary data.</text>
</comment>
<proteinExistence type="predicted"/>
<dbReference type="Proteomes" id="UP000467841">
    <property type="component" value="Unassembled WGS sequence"/>
</dbReference>
<gene>
    <name evidence="4" type="ORF">MERR_LOCUS47185</name>
</gene>
<protein>
    <submittedName>
        <fullName evidence="4">Uncharacterized protein</fullName>
    </submittedName>
</protein>
<dbReference type="SMART" id="SM00248">
    <property type="entry name" value="ANK"/>
    <property type="match status" value="8"/>
</dbReference>
<dbReference type="SUPFAM" id="SSF48403">
    <property type="entry name" value="Ankyrin repeat"/>
    <property type="match status" value="2"/>
</dbReference>
<keyword evidence="2 3" id="KW-0040">ANK repeat</keyword>
<dbReference type="Pfam" id="PF00023">
    <property type="entry name" value="Ank"/>
    <property type="match status" value="1"/>
</dbReference>
<dbReference type="InterPro" id="IPR002110">
    <property type="entry name" value="Ankyrin_rpt"/>
</dbReference>
<feature type="repeat" description="ANK" evidence="3">
    <location>
        <begin position="69"/>
        <end position="102"/>
    </location>
</feature>
<evidence type="ECO:0000313" key="5">
    <source>
        <dbReference type="Proteomes" id="UP000467841"/>
    </source>
</evidence>
<accession>A0A6D2LFS6</accession>
<evidence type="ECO:0000256" key="1">
    <source>
        <dbReference type="ARBA" id="ARBA00022737"/>
    </source>
</evidence>
<dbReference type="EMBL" id="CACVBM020001806">
    <property type="protein sequence ID" value="CAA7059949.1"/>
    <property type="molecule type" value="Genomic_DNA"/>
</dbReference>
<evidence type="ECO:0000256" key="2">
    <source>
        <dbReference type="ARBA" id="ARBA00023043"/>
    </source>
</evidence>
<sequence length="329" mass="35775">MDPTVASLNAAATAGDLEALQQAIGNLHNGPSRSHDLGRALAITMDRSHVACFRILLQSGAAFNLSDTQGNRLIHIASREYSHVPFLEILIEQGASLEARNDQEQTPLHIACSGPCIPAAQLLINSGAALESRDRNGNTALHCACLANSVYLMEMLLENGARPEAENNNRERALHLACILNFQQCAKYLLSRGARPNLCVDITRRTNLHWACMMENGIEYVQALLLWGAHPDAKDKKGRTPLHMLCQRESLDVLDVLLGAGADAKIVDYKGKTAVYHAVTSHETSAETQTLILNSLINAGADPKLPCHAGQRPQDVAVHSIIKYALEIF</sequence>
<dbReference type="PANTHER" id="PTHR24126:SF14">
    <property type="entry name" value="ANK_REP_REGION DOMAIN-CONTAINING PROTEIN"/>
    <property type="match status" value="1"/>
</dbReference>
<dbReference type="PROSITE" id="PS50088">
    <property type="entry name" value="ANK_REPEAT"/>
    <property type="match status" value="4"/>
</dbReference>
<dbReference type="Gene3D" id="1.25.40.20">
    <property type="entry name" value="Ankyrin repeat-containing domain"/>
    <property type="match status" value="3"/>
</dbReference>
<feature type="repeat" description="ANK" evidence="3">
    <location>
        <begin position="136"/>
        <end position="168"/>
    </location>
</feature>